<reference evidence="6 7" key="1">
    <citation type="submission" date="2024-04" db="EMBL/GenBank/DDBJ databases">
        <authorList>
            <person name="Rising A."/>
            <person name="Reimegard J."/>
            <person name="Sonavane S."/>
            <person name="Akerstrom W."/>
            <person name="Nylinder S."/>
            <person name="Hedman E."/>
            <person name="Kallberg Y."/>
        </authorList>
    </citation>
    <scope>NUCLEOTIDE SEQUENCE [LARGE SCALE GENOMIC DNA]</scope>
</reference>
<dbReference type="InterPro" id="IPR050598">
    <property type="entry name" value="AminoAcid_Transporter"/>
</dbReference>
<evidence type="ECO:0000256" key="3">
    <source>
        <dbReference type="ARBA" id="ARBA00022989"/>
    </source>
</evidence>
<protein>
    <submittedName>
        <fullName evidence="6">Uncharacterized protein</fullName>
    </submittedName>
</protein>
<evidence type="ECO:0000256" key="5">
    <source>
        <dbReference type="SAM" id="Phobius"/>
    </source>
</evidence>
<dbReference type="EMBL" id="CAXIEN010000349">
    <property type="protein sequence ID" value="CAL1294593.1"/>
    <property type="molecule type" value="Genomic_DNA"/>
</dbReference>
<keyword evidence="7" id="KW-1185">Reference proteome</keyword>
<feature type="transmembrane region" description="Helical" evidence="5">
    <location>
        <begin position="234"/>
        <end position="253"/>
    </location>
</feature>
<name>A0AAV2BEE1_9ARAC</name>
<comment type="subcellular location">
    <subcellularLocation>
        <location evidence="1">Membrane</location>
        <topology evidence="1">Multi-pass membrane protein</topology>
    </subcellularLocation>
</comment>
<dbReference type="PANTHER" id="PTHR11785">
    <property type="entry name" value="AMINO ACID TRANSPORTER"/>
    <property type="match status" value="1"/>
</dbReference>
<dbReference type="FunFam" id="1.20.1740.10:FF:000119">
    <property type="entry name" value="Solute carrier family 7 member 7"/>
    <property type="match status" value="1"/>
</dbReference>
<feature type="transmembrane region" description="Helical" evidence="5">
    <location>
        <begin position="66"/>
        <end position="86"/>
    </location>
</feature>
<dbReference type="Gene3D" id="1.20.1740.10">
    <property type="entry name" value="Amino acid/polyamine transporter I"/>
    <property type="match status" value="1"/>
</dbReference>
<keyword evidence="3 5" id="KW-1133">Transmembrane helix</keyword>
<evidence type="ECO:0000256" key="2">
    <source>
        <dbReference type="ARBA" id="ARBA00022692"/>
    </source>
</evidence>
<evidence type="ECO:0000256" key="1">
    <source>
        <dbReference type="ARBA" id="ARBA00004141"/>
    </source>
</evidence>
<feature type="transmembrane region" description="Helical" evidence="5">
    <location>
        <begin position="294"/>
        <end position="316"/>
    </location>
</feature>
<feature type="transmembrane region" description="Helical" evidence="5">
    <location>
        <begin position="322"/>
        <end position="341"/>
    </location>
</feature>
<dbReference type="Pfam" id="PF13520">
    <property type="entry name" value="AA_permease_2"/>
    <property type="match status" value="1"/>
</dbReference>
<keyword evidence="4 5" id="KW-0472">Membrane</keyword>
<feature type="transmembrane region" description="Helical" evidence="5">
    <location>
        <begin position="259"/>
        <end position="282"/>
    </location>
</feature>
<organism evidence="6 7">
    <name type="scientific">Larinioides sclopetarius</name>
    <dbReference type="NCBI Taxonomy" id="280406"/>
    <lineage>
        <taxon>Eukaryota</taxon>
        <taxon>Metazoa</taxon>
        <taxon>Ecdysozoa</taxon>
        <taxon>Arthropoda</taxon>
        <taxon>Chelicerata</taxon>
        <taxon>Arachnida</taxon>
        <taxon>Araneae</taxon>
        <taxon>Araneomorphae</taxon>
        <taxon>Entelegynae</taxon>
        <taxon>Araneoidea</taxon>
        <taxon>Araneidae</taxon>
        <taxon>Larinioides</taxon>
    </lineage>
</organism>
<dbReference type="AlphaFoldDB" id="A0AAV2BEE1"/>
<dbReference type="PANTHER" id="PTHR11785:SF531">
    <property type="entry name" value="LARGE NEUTRAL AMINO ACIDS TRANSPORTER SMALL SUBUNIT 1"/>
    <property type="match status" value="1"/>
</dbReference>
<proteinExistence type="predicted"/>
<dbReference type="Proteomes" id="UP001497382">
    <property type="component" value="Unassembled WGS sequence"/>
</dbReference>
<feature type="transmembrane region" description="Helical" evidence="5">
    <location>
        <begin position="106"/>
        <end position="127"/>
    </location>
</feature>
<dbReference type="GO" id="GO:0016020">
    <property type="term" value="C:membrane"/>
    <property type="evidence" value="ECO:0007669"/>
    <property type="project" value="UniProtKB-SubCell"/>
</dbReference>
<sequence>MGRMHDCAPLFAGGCGPHLLLLRPETHVPGLRTPGLGGPVPRLPLHSILTFVNCWDVKWSMNVQNVFTFAKLVALVIIILTGVVQLCYGQTQHFNFEGSETDVTKIALSFYSGLFAYNGWNYLNFVIEELKNPHVNLPRAIFISCILVTVVYTFTVVAFHTTLSVAEVLGAEAVAVTFADSLYGSMAWVMPVFVAMSTYGGVNGILFTSSRLFYAGAEQGQMPRILSMIQVKHLTPAPAVIAMALLSILYLCSSDIYALINYVGFATWLAIGLAVVCLPYLRWKQPHLARPIKVNLFFPIIYIIATIFITVVPMMADPVGTGFGALIIATGVPVYFIFIYWENKPKAIRHAIDGATRTLQKLLVVVPSEKSM</sequence>
<dbReference type="GO" id="GO:0015179">
    <property type="term" value="F:L-amino acid transmembrane transporter activity"/>
    <property type="evidence" value="ECO:0007669"/>
    <property type="project" value="TreeGrafter"/>
</dbReference>
<feature type="transmembrane region" description="Helical" evidence="5">
    <location>
        <begin position="188"/>
        <end position="214"/>
    </location>
</feature>
<evidence type="ECO:0000313" key="6">
    <source>
        <dbReference type="EMBL" id="CAL1294593.1"/>
    </source>
</evidence>
<evidence type="ECO:0000313" key="7">
    <source>
        <dbReference type="Proteomes" id="UP001497382"/>
    </source>
</evidence>
<dbReference type="InterPro" id="IPR002293">
    <property type="entry name" value="AA/rel_permease1"/>
</dbReference>
<feature type="transmembrane region" description="Helical" evidence="5">
    <location>
        <begin position="139"/>
        <end position="159"/>
    </location>
</feature>
<accession>A0AAV2BEE1</accession>
<keyword evidence="2 5" id="KW-0812">Transmembrane</keyword>
<gene>
    <name evidence="6" type="ORF">LARSCL_LOCUS18802</name>
</gene>
<comment type="caution">
    <text evidence="6">The sequence shown here is derived from an EMBL/GenBank/DDBJ whole genome shotgun (WGS) entry which is preliminary data.</text>
</comment>
<evidence type="ECO:0000256" key="4">
    <source>
        <dbReference type="ARBA" id="ARBA00023136"/>
    </source>
</evidence>